<organism evidence="2 3">
    <name type="scientific">Pelosinus baikalensis</name>
    <dbReference type="NCBI Taxonomy" id="2892015"/>
    <lineage>
        <taxon>Bacteria</taxon>
        <taxon>Bacillati</taxon>
        <taxon>Bacillota</taxon>
        <taxon>Negativicutes</taxon>
        <taxon>Selenomonadales</taxon>
        <taxon>Sporomusaceae</taxon>
        <taxon>Pelosinus</taxon>
    </lineage>
</organism>
<sequence length="370" mass="39806">MYEVDQYTVSLLHFEDGLKDECGNTWTATGSPTVDTTQKVVGNSSLYSPTGASLTSVINKCAFGTGDFTVDFWARSANLKQCLFASSAIIGGAVGVSINGDWVWVGNNGQAEGILRPGTTLSDNTWTHIAAVRSQGQFMLFVQGKLVQQAKMSSAITSTHFAIGSRYGDVPGGYRNTQPMFIDEFRISNVARWTTDFTPPNTTTETIDAPTNLTASAGDSQVSLSWNAVEGAASYNVKRSTTAGGPYTTIATNVTGASYVDSTVTNGTTYYYVVTAVDSNGNESASSNEASATPQAPSGQALLRVTMIDSSEREYQLSAFEIDGFINWYTRTVDTGTTCYMLNKNIGLQNSKEYLAFDKVISFEVMELTK</sequence>
<reference evidence="2" key="1">
    <citation type="submission" date="2021-11" db="EMBL/GenBank/DDBJ databases">
        <title>Description of a new species Pelosinus isolated from the bottom sediments of Lake Baikal.</title>
        <authorList>
            <person name="Zakharyuk A."/>
        </authorList>
    </citation>
    <scope>NUCLEOTIDE SEQUENCE</scope>
    <source>
        <strain evidence="2">Bkl1</strain>
    </source>
</reference>
<feature type="domain" description="Fibronectin type-III" evidence="1">
    <location>
        <begin position="209"/>
        <end position="297"/>
    </location>
</feature>
<dbReference type="PROSITE" id="PS50853">
    <property type="entry name" value="FN3"/>
    <property type="match status" value="1"/>
</dbReference>
<name>A0ABS8HZU1_9FIRM</name>
<keyword evidence="3" id="KW-1185">Reference proteome</keyword>
<dbReference type="EMBL" id="JAJHJB010000090">
    <property type="protein sequence ID" value="MCC5468660.1"/>
    <property type="molecule type" value="Genomic_DNA"/>
</dbReference>
<dbReference type="CDD" id="cd00063">
    <property type="entry name" value="FN3"/>
    <property type="match status" value="1"/>
</dbReference>
<dbReference type="InterPro" id="IPR013783">
    <property type="entry name" value="Ig-like_fold"/>
</dbReference>
<dbReference type="SUPFAM" id="SSF49899">
    <property type="entry name" value="Concanavalin A-like lectins/glucanases"/>
    <property type="match status" value="1"/>
</dbReference>
<dbReference type="Gene3D" id="2.60.120.200">
    <property type="match status" value="1"/>
</dbReference>
<gene>
    <name evidence="2" type="ORF">LMF89_25320</name>
</gene>
<dbReference type="Gene3D" id="2.60.40.10">
    <property type="entry name" value="Immunoglobulins"/>
    <property type="match status" value="1"/>
</dbReference>
<protein>
    <recommendedName>
        <fullName evidence="1">Fibronectin type-III domain-containing protein</fullName>
    </recommendedName>
</protein>
<evidence type="ECO:0000313" key="2">
    <source>
        <dbReference type="EMBL" id="MCC5468660.1"/>
    </source>
</evidence>
<dbReference type="RefSeq" id="WP_229537523.1">
    <property type="nucleotide sequence ID" value="NZ_JAJHJB010000090.1"/>
</dbReference>
<proteinExistence type="predicted"/>
<evidence type="ECO:0000259" key="1">
    <source>
        <dbReference type="PROSITE" id="PS50853"/>
    </source>
</evidence>
<comment type="caution">
    <text evidence="2">The sequence shown here is derived from an EMBL/GenBank/DDBJ whole genome shotgun (WGS) entry which is preliminary data.</text>
</comment>
<dbReference type="Proteomes" id="UP001165492">
    <property type="component" value="Unassembled WGS sequence"/>
</dbReference>
<dbReference type="Pfam" id="PF13385">
    <property type="entry name" value="Laminin_G_3"/>
    <property type="match status" value="1"/>
</dbReference>
<dbReference type="InterPro" id="IPR013320">
    <property type="entry name" value="ConA-like_dom_sf"/>
</dbReference>
<dbReference type="InterPro" id="IPR036116">
    <property type="entry name" value="FN3_sf"/>
</dbReference>
<dbReference type="SUPFAM" id="SSF49265">
    <property type="entry name" value="Fibronectin type III"/>
    <property type="match status" value="1"/>
</dbReference>
<evidence type="ECO:0000313" key="3">
    <source>
        <dbReference type="Proteomes" id="UP001165492"/>
    </source>
</evidence>
<accession>A0ABS8HZU1</accession>
<dbReference type="InterPro" id="IPR003961">
    <property type="entry name" value="FN3_dom"/>
</dbReference>